<keyword evidence="4" id="KW-0812">Transmembrane</keyword>
<protein>
    <submittedName>
        <fullName evidence="9">Paraquat-inducible protein B</fullName>
    </submittedName>
</protein>
<accession>A0A1J5RGH1</accession>
<feature type="region of interest" description="Disordered" evidence="7">
    <location>
        <begin position="521"/>
        <end position="541"/>
    </location>
</feature>
<dbReference type="Pfam" id="PF02470">
    <property type="entry name" value="MlaD"/>
    <property type="match status" value="3"/>
</dbReference>
<comment type="subcellular location">
    <subcellularLocation>
        <location evidence="1">Cell inner membrane</location>
    </subcellularLocation>
</comment>
<evidence type="ECO:0000256" key="5">
    <source>
        <dbReference type="ARBA" id="ARBA00022989"/>
    </source>
</evidence>
<evidence type="ECO:0000259" key="8">
    <source>
        <dbReference type="Pfam" id="PF02470"/>
    </source>
</evidence>
<evidence type="ECO:0000313" key="9">
    <source>
        <dbReference type="EMBL" id="OIQ87213.1"/>
    </source>
</evidence>
<evidence type="ECO:0000256" key="3">
    <source>
        <dbReference type="ARBA" id="ARBA00022519"/>
    </source>
</evidence>
<feature type="domain" description="Mce/MlaD" evidence="8">
    <location>
        <begin position="292"/>
        <end position="396"/>
    </location>
</feature>
<dbReference type="PANTHER" id="PTHR30462">
    <property type="entry name" value="INTERMEMBRANE TRANSPORT PROTEIN PQIB-RELATED"/>
    <property type="match status" value="1"/>
</dbReference>
<dbReference type="EMBL" id="MLJW01000434">
    <property type="protein sequence ID" value="OIQ87213.1"/>
    <property type="molecule type" value="Genomic_DNA"/>
</dbReference>
<evidence type="ECO:0000256" key="2">
    <source>
        <dbReference type="ARBA" id="ARBA00022475"/>
    </source>
</evidence>
<keyword evidence="6" id="KW-0472">Membrane</keyword>
<comment type="caution">
    <text evidence="9">The sequence shown here is derived from an EMBL/GenBank/DDBJ whole genome shotgun (WGS) entry which is preliminary data.</text>
</comment>
<evidence type="ECO:0000256" key="4">
    <source>
        <dbReference type="ARBA" id="ARBA00022692"/>
    </source>
</evidence>
<organism evidence="9">
    <name type="scientific">mine drainage metagenome</name>
    <dbReference type="NCBI Taxonomy" id="410659"/>
    <lineage>
        <taxon>unclassified sequences</taxon>
        <taxon>metagenomes</taxon>
        <taxon>ecological metagenomes</taxon>
    </lineage>
</organism>
<dbReference type="InterPro" id="IPR051800">
    <property type="entry name" value="PqiA-PqiB_transport"/>
</dbReference>
<keyword evidence="3" id="KW-0997">Cell inner membrane</keyword>
<gene>
    <name evidence="9" type="primary">pqiB_2</name>
    <name evidence="9" type="ORF">GALL_309400</name>
</gene>
<feature type="domain" description="Mce/MlaD" evidence="8">
    <location>
        <begin position="47"/>
        <end position="138"/>
    </location>
</feature>
<dbReference type="PANTHER" id="PTHR30462:SF0">
    <property type="entry name" value="INTERMEMBRANE TRANSPORT PROTEIN YEBT"/>
    <property type="match status" value="1"/>
</dbReference>
<evidence type="ECO:0000256" key="7">
    <source>
        <dbReference type="SAM" id="MobiDB-lite"/>
    </source>
</evidence>
<name>A0A1J5RGH1_9ZZZZ</name>
<feature type="domain" description="Mce/MlaD" evidence="8">
    <location>
        <begin position="163"/>
        <end position="223"/>
    </location>
</feature>
<dbReference type="InterPro" id="IPR003399">
    <property type="entry name" value="Mce/MlaD"/>
</dbReference>
<evidence type="ECO:0000256" key="6">
    <source>
        <dbReference type="ARBA" id="ARBA00023136"/>
    </source>
</evidence>
<sequence length="541" mass="58714">MTDPQIPDSLPRPMVERRRRRLSLVWLLPLLALLAGGGLVLQTVLERGPTITVSFLTAQGIEPGKTKVRFKDVEVGQVRAVRIAKDRSKVLVTIDLAAEAREFASADSRFWVVRPRLAGAAVSGLETVLSGAYIGVDGGRAGTGKTRFVGLETPPVVGSDVPGHRYRLLADDIGSLDVGSPVYFHRINVGRVERYALQPDGHHILLGVFINAPYDRFVTNGSRFWHASGVDLQLGADGLKLETQSLATILAGGVAFETPGDVDHTPVAENGHQFSLAANHGEAMRAPSGTPVTVALHFHQSVRGLTVGAPVDFRGVDIGQVTFIAIQYDAVRKDYYALVNTELYPDRLAGGRNGQTPLADARTRPAMVADLVRRGLRAQLRTGSLLTGQLYVALDFFPDAPPGHFDPKANPPQLPTIPGDLEAMQGQIQALLQKLNELPLDQLASDMHHTLTSLDGALRHLESLEQQTNRQVLPEVRDSLKEMRTAVDSLQQTLAPDAPLQQDSRAALQNMSAVARSLKTLTDTLQRQPESLVRGKRDDTP</sequence>
<proteinExistence type="predicted"/>
<dbReference type="GO" id="GO:0005886">
    <property type="term" value="C:plasma membrane"/>
    <property type="evidence" value="ECO:0007669"/>
    <property type="project" value="UniProtKB-SubCell"/>
</dbReference>
<evidence type="ECO:0000256" key="1">
    <source>
        <dbReference type="ARBA" id="ARBA00004533"/>
    </source>
</evidence>
<keyword evidence="5" id="KW-1133">Transmembrane helix</keyword>
<reference evidence="9" key="1">
    <citation type="submission" date="2016-10" db="EMBL/GenBank/DDBJ databases">
        <title>Sequence of Gallionella enrichment culture.</title>
        <authorList>
            <person name="Poehlein A."/>
            <person name="Muehling M."/>
            <person name="Daniel R."/>
        </authorList>
    </citation>
    <scope>NUCLEOTIDE SEQUENCE</scope>
</reference>
<dbReference type="AlphaFoldDB" id="A0A1J5RGH1"/>
<keyword evidence="2" id="KW-1003">Cell membrane</keyword>